<dbReference type="InterPro" id="IPR002401">
    <property type="entry name" value="Cyt_P450_E_grp-I"/>
</dbReference>
<protein>
    <recommendedName>
        <fullName evidence="10">Cytochrome P450</fullName>
    </recommendedName>
</protein>
<keyword evidence="9" id="KW-1185">Reference proteome</keyword>
<dbReference type="InterPro" id="IPR050651">
    <property type="entry name" value="Plant_Cytochrome_P450_Monoox"/>
</dbReference>
<dbReference type="InterPro" id="IPR036396">
    <property type="entry name" value="Cyt_P450_sf"/>
</dbReference>
<comment type="similarity">
    <text evidence="1">Belongs to the cytochrome P450 family.</text>
</comment>
<dbReference type="PANTHER" id="PTHR47947:SF19">
    <property type="entry name" value="CYTOCHROME P450 82C3-RELATED"/>
    <property type="match status" value="1"/>
</dbReference>
<feature type="transmembrane region" description="Helical" evidence="7">
    <location>
        <begin position="12"/>
        <end position="33"/>
    </location>
</feature>
<evidence type="ECO:0000256" key="2">
    <source>
        <dbReference type="ARBA" id="ARBA00022617"/>
    </source>
</evidence>
<organism evidence="8 9">
    <name type="scientific">Xanthoceras sorbifolium</name>
    <dbReference type="NCBI Taxonomy" id="99658"/>
    <lineage>
        <taxon>Eukaryota</taxon>
        <taxon>Viridiplantae</taxon>
        <taxon>Streptophyta</taxon>
        <taxon>Embryophyta</taxon>
        <taxon>Tracheophyta</taxon>
        <taxon>Spermatophyta</taxon>
        <taxon>Magnoliopsida</taxon>
        <taxon>eudicotyledons</taxon>
        <taxon>Gunneridae</taxon>
        <taxon>Pentapetalae</taxon>
        <taxon>rosids</taxon>
        <taxon>malvids</taxon>
        <taxon>Sapindales</taxon>
        <taxon>Sapindaceae</taxon>
        <taxon>Xanthoceroideae</taxon>
        <taxon>Xanthoceras</taxon>
    </lineage>
</organism>
<proteinExistence type="inferred from homology"/>
<dbReference type="Gene3D" id="1.10.630.10">
    <property type="entry name" value="Cytochrome P450"/>
    <property type="match status" value="2"/>
</dbReference>
<evidence type="ECO:0000313" key="8">
    <source>
        <dbReference type="EMBL" id="KAH7567342.1"/>
    </source>
</evidence>
<evidence type="ECO:0000256" key="3">
    <source>
        <dbReference type="ARBA" id="ARBA00022723"/>
    </source>
</evidence>
<feature type="transmembrane region" description="Helical" evidence="7">
    <location>
        <begin position="407"/>
        <end position="429"/>
    </location>
</feature>
<gene>
    <name evidence="8" type="ORF">JRO89_XS07G0054900</name>
</gene>
<dbReference type="PANTHER" id="PTHR47947">
    <property type="entry name" value="CYTOCHROME P450 82C3-RELATED"/>
    <property type="match status" value="1"/>
</dbReference>
<keyword evidence="4" id="KW-0560">Oxidoreductase</keyword>
<evidence type="ECO:0008006" key="10">
    <source>
        <dbReference type="Google" id="ProtNLM"/>
    </source>
</evidence>
<keyword evidence="5" id="KW-0408">Iron</keyword>
<reference evidence="8 9" key="1">
    <citation type="submission" date="2021-02" db="EMBL/GenBank/DDBJ databases">
        <title>Plant Genome Project.</title>
        <authorList>
            <person name="Zhang R.-G."/>
        </authorList>
    </citation>
    <scope>NUCLEOTIDE SEQUENCE [LARGE SCALE GENOMIC DNA]</scope>
    <source>
        <tissue evidence="8">Leaves</tissue>
    </source>
</reference>
<dbReference type="SUPFAM" id="SSF48264">
    <property type="entry name" value="Cytochrome P450"/>
    <property type="match status" value="2"/>
</dbReference>
<sequence length="811" mass="92114">MGLILSSQTSVLAALTASVVVLFSLLLISRMVLRNGSRKRAAPEARGAWPVIGHLHLLKGLEPPHRVLGNMADKYGPIFTIKMGVHRALVVSNWEIAKECLTTNDKIFANRPKSVATEVLTYNFEMFGFSPYGHYWRQLRKIAKLELLSNHRLEKLKHVRESEMKTSIRELYELWSKNKSSTSNKVSAEMERWFGDVTLNVILRLIVGKRCSENDGWKKELITFFEWHGKFLVSDALPYLRWLDIGGDVKSMKKSANELDIIVQVWLEEHKRNRASGETNEDEDFMDVMLSILQDDAQLFSGRDADTINKATCLNMILAATDTTTVTLTWALTLLLNNRNVLEKVQNELDTQVGSERLVNELDIKNLVYLQAILKETMRLYPAGPLSVPHESSEDCTMEAMDFLHAFPATIMAAIFAFSLFVYCLLRILSRKSTPNKNGLPPEASGAWPFLGHLPLLGGQQPPQVTLGDMADKYGPIFSIKMGVYRTIVVSNWEMAKESLTTNDKVFANRPKMLIAEVMGYNYAMVGFSPYGPYWRQVRKIAVLELLSNHRVQMFKHVRQTEMKAAVEEIYELWDRNKTSENYKVSLDMKKWLGDITLNVIYKITVGKRYVGTTRPSGDHGAEENDQWRDAVRRFFELAGKFVVSDALPFLRWLDLGGHEKAMKKTAAELDFHVQGWLEEHKRKRVSGKINSDHVEDFMDVMLSILEDAKLSTSEADKINKATCLIMQLTLATLLHGFEIETMLDAPVDLGEGFGTTNLRSSKLEALLTPRLPDALPFLRWLDIGGDDKSRKKTAKELDIVVQGQLEEHKK</sequence>
<keyword evidence="7" id="KW-1133">Transmembrane helix</keyword>
<evidence type="ECO:0000256" key="5">
    <source>
        <dbReference type="ARBA" id="ARBA00023004"/>
    </source>
</evidence>
<evidence type="ECO:0000256" key="1">
    <source>
        <dbReference type="ARBA" id="ARBA00010617"/>
    </source>
</evidence>
<keyword evidence="3" id="KW-0479">Metal-binding</keyword>
<comment type="caution">
    <text evidence="8">The sequence shown here is derived from an EMBL/GenBank/DDBJ whole genome shotgun (WGS) entry which is preliminary data.</text>
</comment>
<accession>A0ABQ8HSW1</accession>
<evidence type="ECO:0000256" key="7">
    <source>
        <dbReference type="SAM" id="Phobius"/>
    </source>
</evidence>
<keyword evidence="7" id="KW-0472">Membrane</keyword>
<evidence type="ECO:0000313" key="9">
    <source>
        <dbReference type="Proteomes" id="UP000827721"/>
    </source>
</evidence>
<dbReference type="InterPro" id="IPR001128">
    <property type="entry name" value="Cyt_P450"/>
</dbReference>
<keyword evidence="2" id="KW-0349">Heme</keyword>
<name>A0ABQ8HSW1_9ROSI</name>
<dbReference type="EMBL" id="JAFEMO010000007">
    <property type="protein sequence ID" value="KAH7567342.1"/>
    <property type="molecule type" value="Genomic_DNA"/>
</dbReference>
<keyword evidence="6" id="KW-0503">Monooxygenase</keyword>
<dbReference type="PRINTS" id="PR00463">
    <property type="entry name" value="EP450I"/>
</dbReference>
<dbReference type="Pfam" id="PF00067">
    <property type="entry name" value="p450"/>
    <property type="match status" value="2"/>
</dbReference>
<dbReference type="PRINTS" id="PR00385">
    <property type="entry name" value="P450"/>
</dbReference>
<dbReference type="Proteomes" id="UP000827721">
    <property type="component" value="Unassembled WGS sequence"/>
</dbReference>
<evidence type="ECO:0000256" key="4">
    <source>
        <dbReference type="ARBA" id="ARBA00023002"/>
    </source>
</evidence>
<keyword evidence="7" id="KW-0812">Transmembrane</keyword>
<evidence type="ECO:0000256" key="6">
    <source>
        <dbReference type="ARBA" id="ARBA00023033"/>
    </source>
</evidence>